<dbReference type="PANTHER" id="PTHR43630">
    <property type="entry name" value="POLY-BETA-1,6-N-ACETYL-D-GLUCOSAMINE SYNTHASE"/>
    <property type="match status" value="1"/>
</dbReference>
<keyword evidence="4" id="KW-1133">Transmembrane helix</keyword>
<keyword evidence="4" id="KW-0472">Membrane</keyword>
<evidence type="ECO:0000256" key="2">
    <source>
        <dbReference type="ARBA" id="ARBA00022676"/>
    </source>
</evidence>
<dbReference type="RefSeq" id="WP_071501381.1">
    <property type="nucleotide sequence ID" value="NZ_MORL01000001.1"/>
</dbReference>
<dbReference type="SUPFAM" id="SSF53448">
    <property type="entry name" value="Nucleotide-diphospho-sugar transferases"/>
    <property type="match status" value="1"/>
</dbReference>
<dbReference type="Proteomes" id="UP000181790">
    <property type="component" value="Unassembled WGS sequence"/>
</dbReference>
<proteinExistence type="inferred from homology"/>
<keyword evidence="7" id="KW-1185">Reference proteome</keyword>
<reference evidence="6 7" key="1">
    <citation type="submission" date="2016-10" db="EMBL/GenBank/DDBJ databases">
        <title>Arsenicibacter rosenii gen. nov., sp. nov., an efficient arsenic-methylating bacterium isolated from an arsenic-contaminated paddy soil.</title>
        <authorList>
            <person name="Huang K."/>
        </authorList>
    </citation>
    <scope>NUCLEOTIDE SEQUENCE [LARGE SCALE GENOMIC DNA]</scope>
    <source>
        <strain evidence="6 7">SM-1</strain>
    </source>
</reference>
<protein>
    <submittedName>
        <fullName evidence="6">Glycosyl transferase</fullName>
    </submittedName>
</protein>
<accession>A0A1S2VRJ0</accession>
<keyword evidence="4" id="KW-0812">Transmembrane</keyword>
<evidence type="ECO:0000313" key="7">
    <source>
        <dbReference type="Proteomes" id="UP000181790"/>
    </source>
</evidence>
<sequence>MLETLLVIAILLVLYTYVGYGLVVWLLIKIRGPYRATERITGTFDPEVTLIIPAYNEMACLPDKVANSLAQEYPADKLRILFVTEGSTDGSEEYLKATYGDRIAVLGGSRRRGKVAAMNEAMLLVRTPVAIFTDANTQLNKQAVRLIVEQFRDPKTGAVAGEKRIMTADSESAAGAGEGLYWKYESQLKKWDAELYSIVGAAGELFAVRTELYEPVETDTILDDFIISLRIAGRGFRVGYEPDAYALEHPSFSIIDEEKRKVRISAGGFQSIVRLAYLLNPFRYGILTFEYVSHRVSRWAVAPVCLVLILLLNLLILLQPEAGRSALYPVWTGLMAGQMLFYAVAWLGYLLEKRQLRWKAAFVPFYFTFMNVSALKGLVRYLRGNQSGAWEKVRRANEAVIQK</sequence>
<keyword evidence="3 6" id="KW-0808">Transferase</keyword>
<evidence type="ECO:0000256" key="4">
    <source>
        <dbReference type="SAM" id="Phobius"/>
    </source>
</evidence>
<feature type="transmembrane region" description="Helical" evidence="4">
    <location>
        <begin position="330"/>
        <end position="351"/>
    </location>
</feature>
<dbReference type="InterPro" id="IPR001173">
    <property type="entry name" value="Glyco_trans_2-like"/>
</dbReference>
<keyword evidence="2" id="KW-0328">Glycosyltransferase</keyword>
<feature type="domain" description="Glycosyltransferase 2-like" evidence="5">
    <location>
        <begin position="50"/>
        <end position="210"/>
    </location>
</feature>
<dbReference type="EMBL" id="MORL01000001">
    <property type="protein sequence ID" value="OIN60876.1"/>
    <property type="molecule type" value="Genomic_DNA"/>
</dbReference>
<feature type="transmembrane region" description="Helical" evidence="4">
    <location>
        <begin position="6"/>
        <end position="28"/>
    </location>
</feature>
<feature type="transmembrane region" description="Helical" evidence="4">
    <location>
        <begin position="299"/>
        <end position="318"/>
    </location>
</feature>
<evidence type="ECO:0000256" key="1">
    <source>
        <dbReference type="ARBA" id="ARBA00006739"/>
    </source>
</evidence>
<gene>
    <name evidence="6" type="ORF">BLX24_01915</name>
</gene>
<dbReference type="CDD" id="cd06439">
    <property type="entry name" value="CESA_like_1"/>
    <property type="match status" value="1"/>
</dbReference>
<comment type="similarity">
    <text evidence="1">Belongs to the glycosyltransferase 2 family.</text>
</comment>
<evidence type="ECO:0000313" key="6">
    <source>
        <dbReference type="EMBL" id="OIN60876.1"/>
    </source>
</evidence>
<dbReference type="Gene3D" id="3.90.550.10">
    <property type="entry name" value="Spore Coat Polysaccharide Biosynthesis Protein SpsA, Chain A"/>
    <property type="match status" value="1"/>
</dbReference>
<dbReference type="GO" id="GO:0016757">
    <property type="term" value="F:glycosyltransferase activity"/>
    <property type="evidence" value="ECO:0007669"/>
    <property type="project" value="UniProtKB-KW"/>
</dbReference>
<dbReference type="OrthoDB" id="9766971at2"/>
<dbReference type="PANTHER" id="PTHR43630:SF1">
    <property type="entry name" value="POLY-BETA-1,6-N-ACETYL-D-GLUCOSAMINE SYNTHASE"/>
    <property type="match status" value="1"/>
</dbReference>
<organism evidence="6 7">
    <name type="scientific">Arsenicibacter rosenii</name>
    <dbReference type="NCBI Taxonomy" id="1750698"/>
    <lineage>
        <taxon>Bacteria</taxon>
        <taxon>Pseudomonadati</taxon>
        <taxon>Bacteroidota</taxon>
        <taxon>Cytophagia</taxon>
        <taxon>Cytophagales</taxon>
        <taxon>Spirosomataceae</taxon>
        <taxon>Arsenicibacter</taxon>
    </lineage>
</organism>
<dbReference type="AlphaFoldDB" id="A0A1S2VRJ0"/>
<dbReference type="InterPro" id="IPR029044">
    <property type="entry name" value="Nucleotide-diphossugar_trans"/>
</dbReference>
<dbReference type="Pfam" id="PF00535">
    <property type="entry name" value="Glycos_transf_2"/>
    <property type="match status" value="1"/>
</dbReference>
<name>A0A1S2VRJ0_9BACT</name>
<comment type="caution">
    <text evidence="6">The sequence shown here is derived from an EMBL/GenBank/DDBJ whole genome shotgun (WGS) entry which is preliminary data.</text>
</comment>
<evidence type="ECO:0000256" key="3">
    <source>
        <dbReference type="ARBA" id="ARBA00022679"/>
    </source>
</evidence>
<evidence type="ECO:0000259" key="5">
    <source>
        <dbReference type="Pfam" id="PF00535"/>
    </source>
</evidence>